<keyword evidence="1" id="KW-1133">Transmembrane helix</keyword>
<reference evidence="2 3" key="1">
    <citation type="submission" date="2020-03" db="EMBL/GenBank/DDBJ databases">
        <title>Dissostichus mawsoni Genome sequencing and assembly.</title>
        <authorList>
            <person name="Park H."/>
        </authorList>
    </citation>
    <scope>NUCLEOTIDE SEQUENCE [LARGE SCALE GENOMIC DNA]</scope>
    <source>
        <strain evidence="2">DM0001</strain>
        <tissue evidence="2">Muscle</tissue>
    </source>
</reference>
<evidence type="ECO:0000313" key="3">
    <source>
        <dbReference type="Proteomes" id="UP000518266"/>
    </source>
</evidence>
<sequence>MTMQRCLLVSKEQNMDTTKGFSAKVRMSRSTKACWIWFLRIRFCLLIFFMAKRCRVSRHSRSLAGREMMMRSFLASSKLVQVLLQLEEVDGGDEAVVGFGQAVSGQLGYLMVDEAEDPVGQRKNVFRRELLDEVAQLPLHLRCGLEEEDEEDI</sequence>
<name>A0A7J5YBP1_DISMA</name>
<dbReference type="EMBL" id="JAAKFY010000014">
    <property type="protein sequence ID" value="KAF3846850.1"/>
    <property type="molecule type" value="Genomic_DNA"/>
</dbReference>
<keyword evidence="1" id="KW-0812">Transmembrane</keyword>
<gene>
    <name evidence="2" type="ORF">F7725_003928</name>
</gene>
<feature type="transmembrane region" description="Helical" evidence="1">
    <location>
        <begin position="35"/>
        <end position="51"/>
    </location>
</feature>
<accession>A0A7J5YBP1</accession>
<proteinExistence type="predicted"/>
<organism evidence="2 3">
    <name type="scientific">Dissostichus mawsoni</name>
    <name type="common">Antarctic cod</name>
    <dbReference type="NCBI Taxonomy" id="36200"/>
    <lineage>
        <taxon>Eukaryota</taxon>
        <taxon>Metazoa</taxon>
        <taxon>Chordata</taxon>
        <taxon>Craniata</taxon>
        <taxon>Vertebrata</taxon>
        <taxon>Euteleostomi</taxon>
        <taxon>Actinopterygii</taxon>
        <taxon>Neopterygii</taxon>
        <taxon>Teleostei</taxon>
        <taxon>Neoteleostei</taxon>
        <taxon>Acanthomorphata</taxon>
        <taxon>Eupercaria</taxon>
        <taxon>Perciformes</taxon>
        <taxon>Notothenioidei</taxon>
        <taxon>Nototheniidae</taxon>
        <taxon>Dissostichus</taxon>
    </lineage>
</organism>
<comment type="caution">
    <text evidence="2">The sequence shown here is derived from an EMBL/GenBank/DDBJ whole genome shotgun (WGS) entry which is preliminary data.</text>
</comment>
<evidence type="ECO:0000313" key="2">
    <source>
        <dbReference type="EMBL" id="KAF3846850.1"/>
    </source>
</evidence>
<keyword evidence="1" id="KW-0472">Membrane</keyword>
<dbReference type="Proteomes" id="UP000518266">
    <property type="component" value="Unassembled WGS sequence"/>
</dbReference>
<evidence type="ECO:0000256" key="1">
    <source>
        <dbReference type="SAM" id="Phobius"/>
    </source>
</evidence>
<dbReference type="OrthoDB" id="10560777at2759"/>
<dbReference type="AlphaFoldDB" id="A0A7J5YBP1"/>
<keyword evidence="3" id="KW-1185">Reference proteome</keyword>
<protein>
    <submittedName>
        <fullName evidence="2">Uncharacterized protein</fullName>
    </submittedName>
</protein>